<evidence type="ECO:0000256" key="2">
    <source>
        <dbReference type="ARBA" id="ARBA00022448"/>
    </source>
</evidence>
<keyword evidence="2" id="KW-0813">Transport</keyword>
<evidence type="ECO:0000256" key="3">
    <source>
        <dbReference type="ARBA" id="ARBA00022449"/>
    </source>
</evidence>
<keyword evidence="3" id="KW-0050">Antiport</keyword>
<name>A0A249KSW3_9ACTN</name>
<proteinExistence type="predicted"/>
<dbReference type="Proteomes" id="UP000217186">
    <property type="component" value="Chromosome"/>
</dbReference>
<dbReference type="PANTHER" id="PTHR30341:SF0">
    <property type="entry name" value="NA(+)_H(+) ANTIPORTER NHAA"/>
    <property type="match status" value="1"/>
</dbReference>
<keyword evidence="9 11" id="KW-0472">Membrane</keyword>
<feature type="transmembrane region" description="Helical" evidence="11">
    <location>
        <begin position="55"/>
        <end position="74"/>
    </location>
</feature>
<evidence type="ECO:0000256" key="1">
    <source>
        <dbReference type="ARBA" id="ARBA00004429"/>
    </source>
</evidence>
<dbReference type="KEGG" id="pvn:A7sIIA15_03035"/>
<dbReference type="Gene3D" id="1.20.1530.10">
    <property type="entry name" value="Na+/H+ antiporter like domain"/>
    <property type="match status" value="1"/>
</dbReference>
<gene>
    <name evidence="12" type="ORF">A7sIIA15_03035</name>
</gene>
<feature type="transmembrane region" description="Helical" evidence="11">
    <location>
        <begin position="141"/>
        <end position="160"/>
    </location>
</feature>
<sequence>MYLDALIAIFFFLVGLEIKNGIKDLKTAVVPIVAALGGMIVPASIYLLLNPGSHVWAASMPTDIALALGVLSLLGKRVNPHVRLFLLTLAIADDLFSLIVLAIFYGDDLEPIKALTTLVAATIGFLLPLRTHALHKVIKVLTPVSTYFIVPVIVIVNIPLDINISAFTSQTTIAIIIARSIGKIIGITLFAWVALRIGGHANIGMKEITGIATLAGMGLTVALVIADIAARSEVELDQVRLGLFVSAIISGLAGYIWLRPTPAPL</sequence>
<feature type="transmembrane region" description="Helical" evidence="11">
    <location>
        <begin position="112"/>
        <end position="129"/>
    </location>
</feature>
<reference evidence="12 13" key="1">
    <citation type="submission" date="2016-07" db="EMBL/GenBank/DDBJ databases">
        <title>High microdiversification within the ubiquitous acI lineage of Actinobacteria.</title>
        <authorList>
            <person name="Neuenschwander S.M."/>
            <person name="Salcher M."/>
            <person name="Ghai R."/>
            <person name="Pernthaler J."/>
        </authorList>
    </citation>
    <scope>NUCLEOTIDE SEQUENCE [LARGE SCALE GENOMIC DNA]</scope>
    <source>
        <strain evidence="12">MMS-IIA-15</strain>
    </source>
</reference>
<dbReference type="OrthoDB" id="117402at2"/>
<dbReference type="PANTHER" id="PTHR30341">
    <property type="entry name" value="SODIUM ION/PROTON ANTIPORTER NHAA-RELATED"/>
    <property type="match status" value="1"/>
</dbReference>
<keyword evidence="4" id="KW-1003">Cell membrane</keyword>
<dbReference type="GO" id="GO:0005886">
    <property type="term" value="C:plasma membrane"/>
    <property type="evidence" value="ECO:0007669"/>
    <property type="project" value="UniProtKB-SubCell"/>
</dbReference>
<protein>
    <submittedName>
        <fullName evidence="12">Na+:H+ antiporter, NhaA family</fullName>
    </submittedName>
</protein>
<feature type="transmembrane region" description="Helical" evidence="11">
    <location>
        <begin position="6"/>
        <end position="22"/>
    </location>
</feature>
<feature type="transmembrane region" description="Helical" evidence="11">
    <location>
        <begin position="172"/>
        <end position="195"/>
    </location>
</feature>
<organism evidence="12 13">
    <name type="scientific">Candidatus Planktophila vernalis</name>
    <dbReference type="NCBI Taxonomy" id="1884907"/>
    <lineage>
        <taxon>Bacteria</taxon>
        <taxon>Bacillati</taxon>
        <taxon>Actinomycetota</taxon>
        <taxon>Actinomycetes</taxon>
        <taxon>Candidatus Nanopelagicales</taxon>
        <taxon>Candidatus Nanopelagicaceae</taxon>
        <taxon>Candidatus Planktophila</taxon>
    </lineage>
</organism>
<keyword evidence="7" id="KW-0915">Sodium</keyword>
<evidence type="ECO:0000256" key="9">
    <source>
        <dbReference type="ARBA" id="ARBA00023136"/>
    </source>
</evidence>
<dbReference type="InterPro" id="IPR023171">
    <property type="entry name" value="Na/H_antiporter_dom_sf"/>
</dbReference>
<keyword evidence="13" id="KW-1185">Reference proteome</keyword>
<feature type="transmembrane region" description="Helical" evidence="11">
    <location>
        <begin position="207"/>
        <end position="229"/>
    </location>
</feature>
<evidence type="ECO:0000256" key="7">
    <source>
        <dbReference type="ARBA" id="ARBA00023053"/>
    </source>
</evidence>
<keyword evidence="6 11" id="KW-1133">Transmembrane helix</keyword>
<keyword evidence="8" id="KW-0406">Ion transport</keyword>
<feature type="transmembrane region" description="Helical" evidence="11">
    <location>
        <begin position="29"/>
        <end position="49"/>
    </location>
</feature>
<dbReference type="Pfam" id="PF06965">
    <property type="entry name" value="Na_H_antiport_1"/>
    <property type="match status" value="1"/>
</dbReference>
<keyword evidence="5 11" id="KW-0812">Transmembrane</keyword>
<evidence type="ECO:0000256" key="8">
    <source>
        <dbReference type="ARBA" id="ARBA00023065"/>
    </source>
</evidence>
<evidence type="ECO:0000256" key="11">
    <source>
        <dbReference type="SAM" id="Phobius"/>
    </source>
</evidence>
<keyword evidence="10" id="KW-0739">Sodium transport</keyword>
<dbReference type="RefSeq" id="WP_095685734.1">
    <property type="nucleotide sequence ID" value="NZ_CP016776.1"/>
</dbReference>
<evidence type="ECO:0000256" key="10">
    <source>
        <dbReference type="ARBA" id="ARBA00023201"/>
    </source>
</evidence>
<feature type="transmembrane region" description="Helical" evidence="11">
    <location>
        <begin position="241"/>
        <end position="258"/>
    </location>
</feature>
<evidence type="ECO:0000256" key="4">
    <source>
        <dbReference type="ARBA" id="ARBA00022475"/>
    </source>
</evidence>
<evidence type="ECO:0000313" key="13">
    <source>
        <dbReference type="Proteomes" id="UP000217186"/>
    </source>
</evidence>
<feature type="transmembrane region" description="Helical" evidence="11">
    <location>
        <begin position="86"/>
        <end position="106"/>
    </location>
</feature>
<evidence type="ECO:0000256" key="6">
    <source>
        <dbReference type="ARBA" id="ARBA00022989"/>
    </source>
</evidence>
<dbReference type="GO" id="GO:0006885">
    <property type="term" value="P:regulation of pH"/>
    <property type="evidence" value="ECO:0007669"/>
    <property type="project" value="InterPro"/>
</dbReference>
<dbReference type="GO" id="GO:0015385">
    <property type="term" value="F:sodium:proton antiporter activity"/>
    <property type="evidence" value="ECO:0007669"/>
    <property type="project" value="TreeGrafter"/>
</dbReference>
<dbReference type="InterPro" id="IPR004670">
    <property type="entry name" value="NhaA"/>
</dbReference>
<dbReference type="AlphaFoldDB" id="A0A249KSW3"/>
<dbReference type="EMBL" id="CP016776">
    <property type="protein sequence ID" value="ASY19861.1"/>
    <property type="molecule type" value="Genomic_DNA"/>
</dbReference>
<evidence type="ECO:0000256" key="5">
    <source>
        <dbReference type="ARBA" id="ARBA00022692"/>
    </source>
</evidence>
<comment type="subcellular location">
    <subcellularLocation>
        <location evidence="1">Cell inner membrane</location>
        <topology evidence="1">Multi-pass membrane protein</topology>
    </subcellularLocation>
</comment>
<accession>A0A249KSW3</accession>
<evidence type="ECO:0000313" key="12">
    <source>
        <dbReference type="EMBL" id="ASY19861.1"/>
    </source>
</evidence>